<dbReference type="Proteomes" id="UP001497522">
    <property type="component" value="Chromosome 4"/>
</dbReference>
<evidence type="ECO:0000313" key="2">
    <source>
        <dbReference type="Proteomes" id="UP001497522"/>
    </source>
</evidence>
<accession>A0ABP1BGU2</accession>
<evidence type="ECO:0000313" key="1">
    <source>
        <dbReference type="EMBL" id="CAK9874809.1"/>
    </source>
</evidence>
<keyword evidence="2" id="KW-1185">Reference proteome</keyword>
<reference evidence="1" key="1">
    <citation type="submission" date="2024-03" db="EMBL/GenBank/DDBJ databases">
        <authorList>
            <consortium name="ELIXIR-Norway"/>
            <consortium name="Elixir Norway"/>
        </authorList>
    </citation>
    <scope>NUCLEOTIDE SEQUENCE</scope>
</reference>
<proteinExistence type="predicted"/>
<organism evidence="1 2">
    <name type="scientific">Sphagnum jensenii</name>
    <dbReference type="NCBI Taxonomy" id="128206"/>
    <lineage>
        <taxon>Eukaryota</taxon>
        <taxon>Viridiplantae</taxon>
        <taxon>Streptophyta</taxon>
        <taxon>Embryophyta</taxon>
        <taxon>Bryophyta</taxon>
        <taxon>Sphagnophytina</taxon>
        <taxon>Sphagnopsida</taxon>
        <taxon>Sphagnales</taxon>
        <taxon>Sphagnaceae</taxon>
        <taxon>Sphagnum</taxon>
    </lineage>
</organism>
<dbReference type="PANTHER" id="PTHR37067">
    <property type="entry name" value="PX DOMAIN-CONTAINING PROTEIN"/>
    <property type="match status" value="1"/>
</dbReference>
<gene>
    <name evidence="1" type="ORF">CSSPJE1EN2_LOCUS17058</name>
</gene>
<sequence length="154" mass="17185">MPYQPGHGLTYAIKVVSMASNGDLICRCKFCVYEGHDEVEVGVAGRKHKQCSNIQYFSKPFLLGKYRNHHVRQHGASWTLYQSLLVTEKKAYFDGKIKHTNTLHTHMDLATDTPDLSSIEASSKRSSTTCSFETTSSSTNVATTTVMTTCTRPM</sequence>
<name>A0ABP1BGU2_9BRYO</name>
<dbReference type="EMBL" id="OZ023705">
    <property type="protein sequence ID" value="CAK9874809.1"/>
    <property type="molecule type" value="Genomic_DNA"/>
</dbReference>
<dbReference type="PANTHER" id="PTHR37067:SF3">
    <property type="entry name" value="PX DOMAIN-CONTAINING PROTEIN"/>
    <property type="match status" value="1"/>
</dbReference>
<protein>
    <submittedName>
        <fullName evidence="1">Uncharacterized protein</fullName>
    </submittedName>
</protein>